<feature type="domain" description="Trimeric autotransporter adhesin YadA-like C-terminal membrane anchor" evidence="11">
    <location>
        <begin position="579"/>
        <end position="639"/>
    </location>
</feature>
<reference evidence="14 15" key="1">
    <citation type="submission" date="2018-12" db="EMBL/GenBank/DDBJ databases">
        <authorList>
            <consortium name="Pathogen Informatics"/>
        </authorList>
    </citation>
    <scope>NUCLEOTIDE SEQUENCE [LARGE SCALE GENOMIC DNA]</scope>
    <source>
        <strain evidence="14 15">NCTC12871</strain>
    </source>
</reference>
<evidence type="ECO:0000256" key="4">
    <source>
        <dbReference type="ARBA" id="ARBA00022448"/>
    </source>
</evidence>
<dbReference type="Gene3D" id="2.20.70.140">
    <property type="match status" value="2"/>
</dbReference>
<keyword evidence="5" id="KW-1134">Transmembrane beta strand</keyword>
<keyword evidence="4" id="KW-0813">Transport</keyword>
<feature type="domain" description="Trimeric autotransporter adhesin YadA-like head" evidence="12">
    <location>
        <begin position="74"/>
        <end position="92"/>
    </location>
</feature>
<evidence type="ECO:0000256" key="5">
    <source>
        <dbReference type="ARBA" id="ARBA00022452"/>
    </source>
</evidence>
<feature type="domain" description="Trimeric autotransporter adhesin YadA-like stalk" evidence="13">
    <location>
        <begin position="522"/>
        <end position="544"/>
    </location>
</feature>
<dbReference type="Pfam" id="PF05658">
    <property type="entry name" value="YadA_head"/>
    <property type="match status" value="4"/>
</dbReference>
<dbReference type="InterPro" id="IPR008640">
    <property type="entry name" value="Adhesin_Head_dom"/>
</dbReference>
<evidence type="ECO:0000256" key="1">
    <source>
        <dbReference type="ARBA" id="ARBA00004241"/>
    </source>
</evidence>
<proteinExistence type="inferred from homology"/>
<sequence>MKKFFLNNSLKRRTALEVVLFSTIAIYPMIGQAKDSDLIKSNAQNLNLSVGDGASTNASGTYSTAIGEGAKTIGHSALALGTQATANGDNSVIIGALSSVTSASTVGIGANVHVKGTGGTAIGSNSNSSGVSSIALGYQANSSGDSAISIGVSTESKGNDSIALGDTAIANKDRSIAIGSNAHTEVIDGIAIGTDSIVKRKAGTVGFNPYPEDKDKSSSKAFYSTGAAVSIGKEGKIRQITHVSAGTEDTDAVNVAQLKSVIHLGLKFKGDHGGPVTNKLGSQVDIKGDNKNITTELKQTPTGTTIIKVELNKDLDVNSLKAKDHIQVGDVKVDNQGITIANGQMHGPSLTKNGLDNANNKITHVASGFDGKSFSDIEKISNSDNEIFKNAVNVGDLTQAIKSVKTAINHVDLTKGLDFSGNTGHGQQKLGSHIAIQGSKADPNAVYSSENLTTQYTQQQNGNGVIEIKMKDTPTFKAINVGRDKTGAQTKITQQGITIQSHKGQPAVSLTAQGLNNGGNVISNVADGQAPMDAVNLRQLDGLKKEMHHIQAGIDDKIHKVSKESRAGSASAVATALLPQPFSAGRSMVGASLGHYRDQQAIAIGVSRISDNGKWIVKTAVSKDTQKNFGGGMSFGYQW</sequence>
<evidence type="ECO:0000256" key="7">
    <source>
        <dbReference type="ARBA" id="ARBA00022729"/>
    </source>
</evidence>
<evidence type="ECO:0000256" key="6">
    <source>
        <dbReference type="ARBA" id="ARBA00022692"/>
    </source>
</evidence>
<evidence type="ECO:0000313" key="14">
    <source>
        <dbReference type="EMBL" id="VEJ09981.1"/>
    </source>
</evidence>
<feature type="domain" description="Trimeric autotransporter adhesin YadA-like stalk" evidence="13">
    <location>
        <begin position="239"/>
        <end position="262"/>
    </location>
</feature>
<dbReference type="Pfam" id="PF03895">
    <property type="entry name" value="YadA_anchor"/>
    <property type="match status" value="1"/>
</dbReference>
<evidence type="ECO:0000313" key="15">
    <source>
        <dbReference type="Proteomes" id="UP000279799"/>
    </source>
</evidence>
<keyword evidence="15" id="KW-1185">Reference proteome</keyword>
<keyword evidence="6" id="KW-0812">Transmembrane</keyword>
<keyword evidence="8" id="KW-0653">Protein transport</keyword>
<dbReference type="Gene3D" id="3.30.1300.30">
    <property type="entry name" value="GSPII I/J protein-like"/>
    <property type="match status" value="1"/>
</dbReference>
<protein>
    <submittedName>
        <fullName evidence="14">Autotransporter adhesin</fullName>
    </submittedName>
</protein>
<evidence type="ECO:0000259" key="12">
    <source>
        <dbReference type="Pfam" id="PF05658"/>
    </source>
</evidence>
<evidence type="ECO:0000259" key="13">
    <source>
        <dbReference type="Pfam" id="PF05662"/>
    </source>
</evidence>
<dbReference type="Proteomes" id="UP000279799">
    <property type="component" value="Chromosome"/>
</dbReference>
<dbReference type="GO" id="GO:0009279">
    <property type="term" value="C:cell outer membrane"/>
    <property type="evidence" value="ECO:0007669"/>
    <property type="project" value="UniProtKB-SubCell"/>
</dbReference>
<gene>
    <name evidence="14" type="primary">yadA_8</name>
    <name evidence="14" type="ORF">NCTC12871_01472</name>
</gene>
<evidence type="ECO:0000256" key="9">
    <source>
        <dbReference type="ARBA" id="ARBA00023136"/>
    </source>
</evidence>
<accession>A0A448TVM1</accession>
<evidence type="ECO:0000256" key="2">
    <source>
        <dbReference type="ARBA" id="ARBA00004442"/>
    </source>
</evidence>
<dbReference type="SUPFAM" id="SSF101967">
    <property type="entry name" value="Adhesin YadA, collagen-binding domain"/>
    <property type="match status" value="3"/>
</dbReference>
<comment type="similarity">
    <text evidence="3">Belongs to the autotransporter-2 (AT-2) (TC 1.B.40) family.</text>
</comment>
<dbReference type="Gene3D" id="2.150.10.10">
    <property type="entry name" value="Serralysin-like metalloprotease, C-terminal"/>
    <property type="match status" value="2"/>
</dbReference>
<dbReference type="AlphaFoldDB" id="A0A448TVM1"/>
<keyword evidence="7" id="KW-0732">Signal</keyword>
<feature type="domain" description="Trimeric autotransporter adhesin YadA-like head" evidence="12">
    <location>
        <begin position="157"/>
        <end position="182"/>
    </location>
</feature>
<dbReference type="InterPro" id="IPR008635">
    <property type="entry name" value="Coiled_stalk_dom"/>
</dbReference>
<dbReference type="Pfam" id="PF05662">
    <property type="entry name" value="YadA_stalk"/>
    <property type="match status" value="2"/>
</dbReference>
<dbReference type="InterPro" id="IPR005594">
    <property type="entry name" value="YadA_C"/>
</dbReference>
<dbReference type="GO" id="GO:0015031">
    <property type="term" value="P:protein transport"/>
    <property type="evidence" value="ECO:0007669"/>
    <property type="project" value="UniProtKB-KW"/>
</dbReference>
<comment type="subcellular location">
    <subcellularLocation>
        <location evidence="2">Cell outer membrane</location>
    </subcellularLocation>
    <subcellularLocation>
        <location evidence="1">Cell surface</location>
    </subcellularLocation>
</comment>
<evidence type="ECO:0000256" key="3">
    <source>
        <dbReference type="ARBA" id="ARBA00005848"/>
    </source>
</evidence>
<name>A0A448TVM1_9PAST</name>
<dbReference type="CDD" id="cd12820">
    <property type="entry name" value="LbR_YadA-like"/>
    <property type="match status" value="1"/>
</dbReference>
<evidence type="ECO:0000259" key="11">
    <source>
        <dbReference type="Pfam" id="PF03895"/>
    </source>
</evidence>
<dbReference type="KEGG" id="adp:NCTC12871_01472"/>
<dbReference type="OrthoDB" id="5677234at2"/>
<keyword evidence="10" id="KW-0998">Cell outer membrane</keyword>
<dbReference type="RefSeq" id="WP_126600346.1">
    <property type="nucleotide sequence ID" value="NZ_LR134510.1"/>
</dbReference>
<keyword evidence="9" id="KW-0472">Membrane</keyword>
<dbReference type="SUPFAM" id="SSF54523">
    <property type="entry name" value="Pili subunits"/>
    <property type="match status" value="1"/>
</dbReference>
<feature type="domain" description="Trimeric autotransporter adhesin YadA-like head" evidence="12">
    <location>
        <begin position="115"/>
        <end position="140"/>
    </location>
</feature>
<dbReference type="InterPro" id="IPR045584">
    <property type="entry name" value="Pilin-like"/>
</dbReference>
<dbReference type="GO" id="GO:0009986">
    <property type="term" value="C:cell surface"/>
    <property type="evidence" value="ECO:0007669"/>
    <property type="project" value="UniProtKB-SubCell"/>
</dbReference>
<dbReference type="InterPro" id="IPR011049">
    <property type="entry name" value="Serralysin-like_metalloprot_C"/>
</dbReference>
<evidence type="ECO:0000256" key="10">
    <source>
        <dbReference type="ARBA" id="ARBA00023237"/>
    </source>
</evidence>
<organism evidence="14 15">
    <name type="scientific">Actinobacillus delphinicola</name>
    <dbReference type="NCBI Taxonomy" id="51161"/>
    <lineage>
        <taxon>Bacteria</taxon>
        <taxon>Pseudomonadati</taxon>
        <taxon>Pseudomonadota</taxon>
        <taxon>Gammaproteobacteria</taxon>
        <taxon>Pasteurellales</taxon>
        <taxon>Pasteurellaceae</taxon>
        <taxon>Actinobacillus</taxon>
    </lineage>
</organism>
<feature type="domain" description="Trimeric autotransporter adhesin YadA-like head" evidence="12">
    <location>
        <begin position="53"/>
        <end position="67"/>
    </location>
</feature>
<evidence type="ECO:0000256" key="8">
    <source>
        <dbReference type="ARBA" id="ARBA00022927"/>
    </source>
</evidence>
<dbReference type="EMBL" id="LR134510">
    <property type="protein sequence ID" value="VEJ09981.1"/>
    <property type="molecule type" value="Genomic_DNA"/>
</dbReference>